<evidence type="ECO:0000256" key="1">
    <source>
        <dbReference type="ARBA" id="ARBA00004328"/>
    </source>
</evidence>
<protein>
    <submittedName>
        <fullName evidence="5">Tail fiber protein</fullName>
    </submittedName>
</protein>
<sequence>MTVKYKTVITKAGAEKLAAATVPNGKKVNFTAMAVGDGGGVLPTPNANQTKLINEVWRQALNKISQDKKNKNYVVAELLIPPEVGGFWMREMGLYDDAGTLIAVGNMAESYKPTLVEGSGRAQTLRMVIMVSDIASIELTIDTSTVMATQDYVDGKLAEHELSRRHPDATLAAKGFTQLSSAIDSASEVLAATPKAVKAAYDLANGKYTAADATTARKGIVQLSSATDSLSELLAATPKAVKTAYDLANAKYTAVDATTARKGLVQLSSAIDSVSEVLAATPKAVKVAYDLANGKYTAADATTTQKGIVQLSNATDSTSETVAATSRAVKAANDNASGRVPSGRKINGYALTNDFNITAQDIFNGQAVGIGNAADLNAYTTPGLYYQPANAQAATGKNYPEANAGSLEVYKHAGFTQIYRIYNSSRTYIRTLYSGVWSAWSRQYDEANKPTAVDVSAIPLAGSTAVSGVVRNSAEFQSISANSYRMVYGNYGAFWRQDGSNLYLMLTNSGDQYGSYNSLRPLAVSLSSGDVTMGKLNLTNFQYFDARYYTKAQSDAAYMAKTGAYTKAESDGRFQPKGSYTPAGQAYTKAESDARYGVGKTTTGNNNAYYTHGNGAVFMQAVRGISIGNNTAVTVTLPTSFPNGILGTGVSYYGSGGNNSDSFYLCTPVGKNQVKIETHNCTGTFSLIVSGY</sequence>
<feature type="domain" description="Phage tail fibre protein N-terminal" evidence="3">
    <location>
        <begin position="1"/>
        <end position="151"/>
    </location>
</feature>
<reference evidence="5" key="1">
    <citation type="submission" date="2024-05" db="EMBL/GenBank/DDBJ databases">
        <title>Copy number flexibility facilitates heteroresistance to increasing antibiotic pressure and threatens the beta-lactam pipeline.</title>
        <authorList>
            <person name="Choby J.E."/>
            <person name="Weiss D.S."/>
        </authorList>
    </citation>
    <scope>NUCLEOTIDE SEQUENCE</scope>
    <source>
        <strain evidence="5">Mu1197</strain>
    </source>
</reference>
<dbReference type="InterPro" id="IPR005068">
    <property type="entry name" value="Phage_lambda_Stf-r2"/>
</dbReference>
<dbReference type="InterPro" id="IPR051934">
    <property type="entry name" value="Phage_Tail_Fiber_Structural"/>
</dbReference>
<organism evidence="5">
    <name type="scientific">Enterobacter cloacae complex sp. Mu1197</name>
    <dbReference type="NCBI Taxonomy" id="3152302"/>
    <lineage>
        <taxon>Bacteria</taxon>
        <taxon>Pseudomonadati</taxon>
        <taxon>Pseudomonadota</taxon>
        <taxon>Gammaproteobacteria</taxon>
        <taxon>Enterobacterales</taxon>
        <taxon>Enterobacteriaceae</taxon>
        <taxon>Enterobacter</taxon>
        <taxon>Enterobacter cloacae complex</taxon>
    </lineage>
</organism>
<accession>A0AAU7FTP6</accession>
<dbReference type="PANTHER" id="PTHR35191:SF1">
    <property type="entry name" value="PROPHAGE SIDE TAIL FIBER PROTEIN HOMOLOG STFQ-RELATED"/>
    <property type="match status" value="1"/>
</dbReference>
<keyword evidence="2" id="KW-0945">Host-virus interaction</keyword>
<dbReference type="GO" id="GO:0046718">
    <property type="term" value="P:symbiont entry into host cell"/>
    <property type="evidence" value="ECO:0007669"/>
    <property type="project" value="InterPro"/>
</dbReference>
<dbReference type="Pfam" id="PF03406">
    <property type="entry name" value="Phage_fiber_2"/>
    <property type="match status" value="4"/>
</dbReference>
<dbReference type="GO" id="GO:0019062">
    <property type="term" value="P:virion attachment to host cell"/>
    <property type="evidence" value="ECO:0007669"/>
    <property type="project" value="InterPro"/>
</dbReference>
<proteinExistence type="predicted"/>
<dbReference type="CDD" id="cd19958">
    <property type="entry name" value="pyocin_knob"/>
    <property type="match status" value="1"/>
</dbReference>
<dbReference type="PANTHER" id="PTHR35191">
    <property type="entry name" value="PROPHAGE SIDE TAIL FIBER PROTEIN HOMOLOG STFQ-RELATED"/>
    <property type="match status" value="1"/>
</dbReference>
<dbReference type="InterPro" id="IPR048390">
    <property type="entry name" value="Gp34_trimer"/>
</dbReference>
<dbReference type="RefSeq" id="WP_348957799.1">
    <property type="nucleotide sequence ID" value="NZ_CP157375.1"/>
</dbReference>
<evidence type="ECO:0000259" key="4">
    <source>
        <dbReference type="Pfam" id="PF21446"/>
    </source>
</evidence>
<comment type="subcellular location">
    <subcellularLocation>
        <location evidence="1">Virion</location>
    </subcellularLocation>
</comment>
<dbReference type="AlphaFoldDB" id="A0AAU7FTP6"/>
<gene>
    <name evidence="5" type="ORF">ABFV38_18905</name>
</gene>
<evidence type="ECO:0000256" key="2">
    <source>
        <dbReference type="ARBA" id="ARBA00022581"/>
    </source>
</evidence>
<feature type="domain" description="Long-tail fiber proximal subunit trimerization" evidence="4">
    <location>
        <begin position="439"/>
        <end position="523"/>
    </location>
</feature>
<evidence type="ECO:0000313" key="5">
    <source>
        <dbReference type="EMBL" id="XBM29948.1"/>
    </source>
</evidence>
<name>A0AAU7FTP6_9ENTR</name>
<dbReference type="Pfam" id="PF21446">
    <property type="entry name" value="Gp34_trimer"/>
    <property type="match status" value="1"/>
</dbReference>
<evidence type="ECO:0000259" key="3">
    <source>
        <dbReference type="Pfam" id="PF12571"/>
    </source>
</evidence>
<dbReference type="EMBL" id="CP157375">
    <property type="protein sequence ID" value="XBM29948.1"/>
    <property type="molecule type" value="Genomic_DNA"/>
</dbReference>
<dbReference type="Pfam" id="PF12571">
    <property type="entry name" value="Phage_tail_fib"/>
    <property type="match status" value="1"/>
</dbReference>
<dbReference type="InterPro" id="IPR022225">
    <property type="entry name" value="Phage_tail_fibre_N"/>
</dbReference>